<reference evidence="3" key="1">
    <citation type="submission" date="2025-08" db="UniProtKB">
        <authorList>
            <consortium name="Ensembl"/>
        </authorList>
    </citation>
    <scope>IDENTIFICATION</scope>
</reference>
<dbReference type="PANTHER" id="PTHR31596:SF1">
    <property type="entry name" value="T-CELL ACTIVATION INHIBITOR, MITOCHONDRIAL"/>
    <property type="match status" value="1"/>
</dbReference>
<name>A0A3B5MDA2_9TELE</name>
<dbReference type="GeneTree" id="ENSGT00390000012832"/>
<evidence type="ECO:0000256" key="1">
    <source>
        <dbReference type="SAM" id="MobiDB-lite"/>
    </source>
</evidence>
<proteinExistence type="predicted"/>
<dbReference type="Ensembl" id="ENSXCOT00000021768.1">
    <property type="protein sequence ID" value="ENSXCOP00000021505.1"/>
    <property type="gene ID" value="ENSXCOG00000016101.1"/>
</dbReference>
<dbReference type="InterPro" id="IPR028031">
    <property type="entry name" value="DUF4460"/>
</dbReference>
<organism evidence="3 4">
    <name type="scientific">Xiphophorus couchianus</name>
    <name type="common">Monterrey platyfish</name>
    <dbReference type="NCBI Taxonomy" id="32473"/>
    <lineage>
        <taxon>Eukaryota</taxon>
        <taxon>Metazoa</taxon>
        <taxon>Chordata</taxon>
        <taxon>Craniata</taxon>
        <taxon>Vertebrata</taxon>
        <taxon>Euteleostomi</taxon>
        <taxon>Actinopterygii</taxon>
        <taxon>Neopterygii</taxon>
        <taxon>Teleostei</taxon>
        <taxon>Neoteleostei</taxon>
        <taxon>Acanthomorphata</taxon>
        <taxon>Ovalentaria</taxon>
        <taxon>Atherinomorphae</taxon>
        <taxon>Cyprinodontiformes</taxon>
        <taxon>Poeciliidae</taxon>
        <taxon>Poeciliinae</taxon>
        <taxon>Xiphophorus</taxon>
    </lineage>
</organism>
<keyword evidence="4" id="KW-1185">Reference proteome</keyword>
<feature type="domain" description="DUF4460" evidence="2">
    <location>
        <begin position="23"/>
        <end position="101"/>
    </location>
</feature>
<protein>
    <recommendedName>
        <fullName evidence="2">DUF4460 domain-containing protein</fullName>
    </recommendedName>
</protein>
<evidence type="ECO:0000313" key="3">
    <source>
        <dbReference type="Ensembl" id="ENSXCOP00000021505.1"/>
    </source>
</evidence>
<evidence type="ECO:0000259" key="2">
    <source>
        <dbReference type="Pfam" id="PF14687"/>
    </source>
</evidence>
<dbReference type="AlphaFoldDB" id="A0A3B5MDA2"/>
<reference evidence="3" key="2">
    <citation type="submission" date="2025-09" db="UniProtKB">
        <authorList>
            <consortium name="Ensembl"/>
        </authorList>
    </citation>
    <scope>IDENTIFICATION</scope>
</reference>
<dbReference type="Proteomes" id="UP000261380">
    <property type="component" value="Unplaced"/>
</dbReference>
<dbReference type="PANTHER" id="PTHR31596">
    <property type="entry name" value="T-CELL ACTIVATION INHIBITOR, MITOCHONDRIAL"/>
    <property type="match status" value="1"/>
</dbReference>
<feature type="region of interest" description="Disordered" evidence="1">
    <location>
        <begin position="92"/>
        <end position="121"/>
    </location>
</feature>
<feature type="compositionally biased region" description="Polar residues" evidence="1">
    <location>
        <begin position="101"/>
        <end position="115"/>
    </location>
</feature>
<dbReference type="GO" id="GO:0005739">
    <property type="term" value="C:mitochondrion"/>
    <property type="evidence" value="ECO:0007669"/>
    <property type="project" value="TreeGrafter"/>
</dbReference>
<evidence type="ECO:0000313" key="4">
    <source>
        <dbReference type="Proteomes" id="UP000261380"/>
    </source>
</evidence>
<accession>A0A3B5MDA2</accession>
<sequence>QFCRICIQQLCENKFFIYFLAFQRALSAAEAVNALRPFYFAVHPDFFGQFPREREVNENSLKQLNGYMENLQKPDLKLVRPIKLTFYIRDTKESSEKQPGFVSSGTQKQGGNYEQQLHRLD</sequence>
<dbReference type="InterPro" id="IPR027986">
    <property type="entry name" value="TCAIM"/>
</dbReference>
<dbReference type="Pfam" id="PF14687">
    <property type="entry name" value="DUF4460"/>
    <property type="match status" value="1"/>
</dbReference>